<evidence type="ECO:0000313" key="1">
    <source>
        <dbReference type="EMBL" id="MBB6034886.1"/>
    </source>
</evidence>
<keyword evidence="2" id="KW-1185">Reference proteome</keyword>
<dbReference type="RefSeq" id="WP_184787740.1">
    <property type="nucleotide sequence ID" value="NZ_BONT01000090.1"/>
</dbReference>
<proteinExistence type="predicted"/>
<dbReference type="AlphaFoldDB" id="A0A841FF40"/>
<accession>A0A841FF40</accession>
<protein>
    <submittedName>
        <fullName evidence="1">PPE-repeat protein</fullName>
    </submittedName>
</protein>
<dbReference type="EMBL" id="JACHGT010000005">
    <property type="protein sequence ID" value="MBB6034886.1"/>
    <property type="molecule type" value="Genomic_DNA"/>
</dbReference>
<name>A0A841FF40_9ACTN</name>
<dbReference type="Proteomes" id="UP000548476">
    <property type="component" value="Unassembled WGS sequence"/>
</dbReference>
<sequence length="163" mass="17588">MNPTTTGRAPADPRLTIAYDPRPVEALAGTWRTIAAHDRDAAHGFDTAVAAVTTAHWLGRDRAAFDTLGDRYRDLLDTDREHAETAAFALDVLARWLHIARRTAHAHAHAAALAGLTEPGDETARARITEAAGRRLDALDAMIDEATTLAVEVLDRCSCDAGR</sequence>
<reference evidence="1 2" key="1">
    <citation type="submission" date="2020-08" db="EMBL/GenBank/DDBJ databases">
        <title>Genomic Encyclopedia of Type Strains, Phase IV (KMG-IV): sequencing the most valuable type-strain genomes for metagenomic binning, comparative biology and taxonomic classification.</title>
        <authorList>
            <person name="Goeker M."/>
        </authorList>
    </citation>
    <scope>NUCLEOTIDE SEQUENCE [LARGE SCALE GENOMIC DNA]</scope>
    <source>
        <strain evidence="1 2">YIM 65646</strain>
    </source>
</reference>
<evidence type="ECO:0000313" key="2">
    <source>
        <dbReference type="Proteomes" id="UP000548476"/>
    </source>
</evidence>
<dbReference type="SUPFAM" id="SSF140459">
    <property type="entry name" value="PE/PPE dimer-like"/>
    <property type="match status" value="1"/>
</dbReference>
<organism evidence="1 2">
    <name type="scientific">Phytomonospora endophytica</name>
    <dbReference type="NCBI Taxonomy" id="714109"/>
    <lineage>
        <taxon>Bacteria</taxon>
        <taxon>Bacillati</taxon>
        <taxon>Actinomycetota</taxon>
        <taxon>Actinomycetes</taxon>
        <taxon>Micromonosporales</taxon>
        <taxon>Micromonosporaceae</taxon>
        <taxon>Phytomonospora</taxon>
    </lineage>
</organism>
<gene>
    <name evidence="1" type="ORF">HNR73_002740</name>
</gene>
<dbReference type="InterPro" id="IPR038332">
    <property type="entry name" value="PPE_sf"/>
</dbReference>
<comment type="caution">
    <text evidence="1">The sequence shown here is derived from an EMBL/GenBank/DDBJ whole genome shotgun (WGS) entry which is preliminary data.</text>
</comment>